<dbReference type="RefSeq" id="YP_009612177.1">
    <property type="nucleotide sequence ID" value="NC_042013.1"/>
</dbReference>
<reference evidence="1 2" key="1">
    <citation type="submission" date="2017-06" db="EMBL/GenBank/DDBJ databases">
        <authorList>
            <person name="Kim H.J."/>
            <person name="Triplett B.A."/>
        </authorList>
    </citation>
    <scope>NUCLEOTIDE SEQUENCE [LARGE SCALE GENOMIC DNA]</scope>
</reference>
<name>A0A2L0V0H4_9CAUD</name>
<keyword evidence="2" id="KW-1185">Reference proteome</keyword>
<evidence type="ECO:0000313" key="2">
    <source>
        <dbReference type="Proteomes" id="UP000223025"/>
    </source>
</evidence>
<evidence type="ECO:0000313" key="1">
    <source>
        <dbReference type="EMBL" id="AUZ95271.1"/>
    </source>
</evidence>
<organism evidence="1 2">
    <name type="scientific">Agrobacterium phage Atu_ph07</name>
    <dbReference type="NCBI Taxonomy" id="2024264"/>
    <lineage>
        <taxon>Viruses</taxon>
        <taxon>Duplodnaviria</taxon>
        <taxon>Heunggongvirae</taxon>
        <taxon>Uroviricota</taxon>
        <taxon>Caudoviricetes</taxon>
        <taxon>Polybotosvirus</taxon>
        <taxon>Polybotosvirus Atuph07</taxon>
    </lineage>
</organism>
<dbReference type="EMBL" id="MF403008">
    <property type="protein sequence ID" value="AUZ95271.1"/>
    <property type="molecule type" value="Genomic_DNA"/>
</dbReference>
<dbReference type="GeneID" id="40088515"/>
<dbReference type="Proteomes" id="UP000223025">
    <property type="component" value="Segment"/>
</dbReference>
<proteinExistence type="predicted"/>
<accession>A0A2L0V0H4</accession>
<protein>
    <submittedName>
        <fullName evidence="1">Uncharacterized protein</fullName>
    </submittedName>
</protein>
<dbReference type="KEGG" id="vg:40088515"/>
<sequence>MIKLTEEIMLTMILKTSNTVEMEWVRDGFNDGRFYFEETPEPVRPSFKGYYDIVFDDMNIFFRMTSNDNLAYVYFIEDSYFLEIVK</sequence>